<protein>
    <recommendedName>
        <fullName evidence="3">DUF4188 domain-containing protein</fullName>
    </recommendedName>
</protein>
<proteinExistence type="predicted"/>
<sequence length="342" mass="37709">MGVKTLFPPSTVKPQSQYSIAANIANERTGAKKTGFGHLNGGDIAILRDSFSVSTWLLLGGALQVLLSFLFPRSYLAIPIVGILGWRIADAYLMHFGIKKNVWAEGVIKGKWSVGYPSDGETEIVHGKPGDNGPGAVMILGAKSNSPLGMFADGYKGVGVRFHDMLVQLEDKAEESGCKRSKKVMNPYHQTDLPLVMGMSTWVSAGERPTNNEFATISYWRSVEDIHNFGLSPIHREAWNWWNETISKHKHVGIMHEIFALPERQGWEGIYVNYQPTGLGMTTKAVESPEKGGQKLWINPIVDASRGVYRTSHGRMNRGDPEGKSNDSVIAKHPYTSAVLMQ</sequence>
<evidence type="ECO:0008006" key="3">
    <source>
        <dbReference type="Google" id="ProtNLM"/>
    </source>
</evidence>
<dbReference type="HOGENOM" id="CLU_053354_1_0_1"/>
<dbReference type="SUPFAM" id="SSF54909">
    <property type="entry name" value="Dimeric alpha+beta barrel"/>
    <property type="match status" value="1"/>
</dbReference>
<name>W9W6V5_9EURO</name>
<dbReference type="Pfam" id="PF13826">
    <property type="entry name" value="Monooxy_af470-like"/>
    <property type="match status" value="1"/>
</dbReference>
<dbReference type="InterPro" id="IPR011008">
    <property type="entry name" value="Dimeric_a/b-barrel"/>
</dbReference>
<dbReference type="InterPro" id="IPR025444">
    <property type="entry name" value="Monooxy_af470"/>
</dbReference>
<gene>
    <name evidence="1" type="ORF">A1O7_04413</name>
</gene>
<dbReference type="VEuPathDB" id="FungiDB:A1O7_04413"/>
<keyword evidence="2" id="KW-1185">Reference proteome</keyword>
<accession>W9W6V5</accession>
<dbReference type="EMBL" id="AMGW01000003">
    <property type="protein sequence ID" value="EXJ60261.1"/>
    <property type="molecule type" value="Genomic_DNA"/>
</dbReference>
<evidence type="ECO:0000313" key="2">
    <source>
        <dbReference type="Proteomes" id="UP000019473"/>
    </source>
</evidence>
<dbReference type="OrthoDB" id="3202396at2759"/>
<dbReference type="RefSeq" id="XP_007756614.1">
    <property type="nucleotide sequence ID" value="XM_007758424.1"/>
</dbReference>
<dbReference type="Proteomes" id="UP000019473">
    <property type="component" value="Unassembled WGS sequence"/>
</dbReference>
<organism evidence="1 2">
    <name type="scientific">Cladophialophora yegresii CBS 114405</name>
    <dbReference type="NCBI Taxonomy" id="1182544"/>
    <lineage>
        <taxon>Eukaryota</taxon>
        <taxon>Fungi</taxon>
        <taxon>Dikarya</taxon>
        <taxon>Ascomycota</taxon>
        <taxon>Pezizomycotina</taxon>
        <taxon>Eurotiomycetes</taxon>
        <taxon>Chaetothyriomycetidae</taxon>
        <taxon>Chaetothyriales</taxon>
        <taxon>Herpotrichiellaceae</taxon>
        <taxon>Cladophialophora</taxon>
    </lineage>
</organism>
<dbReference type="GeneID" id="19178999"/>
<dbReference type="STRING" id="1182544.W9W6V5"/>
<dbReference type="AlphaFoldDB" id="W9W6V5"/>
<evidence type="ECO:0000313" key="1">
    <source>
        <dbReference type="EMBL" id="EXJ60261.1"/>
    </source>
</evidence>
<comment type="caution">
    <text evidence="1">The sequence shown here is derived from an EMBL/GenBank/DDBJ whole genome shotgun (WGS) entry which is preliminary data.</text>
</comment>
<dbReference type="eggNOG" id="ENOG502S8K0">
    <property type="taxonomic scope" value="Eukaryota"/>
</dbReference>
<reference evidence="1 2" key="1">
    <citation type="submission" date="2013-03" db="EMBL/GenBank/DDBJ databases">
        <title>The Genome Sequence of Cladophialophora yegresii CBS 114405.</title>
        <authorList>
            <consortium name="The Broad Institute Genomics Platform"/>
            <person name="Cuomo C."/>
            <person name="de Hoog S."/>
            <person name="Gorbushina A."/>
            <person name="Walker B."/>
            <person name="Young S.K."/>
            <person name="Zeng Q."/>
            <person name="Gargeya S."/>
            <person name="Fitzgerald M."/>
            <person name="Haas B."/>
            <person name="Abouelleil A."/>
            <person name="Allen A.W."/>
            <person name="Alvarado L."/>
            <person name="Arachchi H.M."/>
            <person name="Berlin A.M."/>
            <person name="Chapman S.B."/>
            <person name="Gainer-Dewar J."/>
            <person name="Goldberg J."/>
            <person name="Griggs A."/>
            <person name="Gujja S."/>
            <person name="Hansen M."/>
            <person name="Howarth C."/>
            <person name="Imamovic A."/>
            <person name="Ireland A."/>
            <person name="Larimer J."/>
            <person name="McCowan C."/>
            <person name="Murphy C."/>
            <person name="Pearson M."/>
            <person name="Poon T.W."/>
            <person name="Priest M."/>
            <person name="Roberts A."/>
            <person name="Saif S."/>
            <person name="Shea T."/>
            <person name="Sisk P."/>
            <person name="Sykes S."/>
            <person name="Wortman J."/>
            <person name="Nusbaum C."/>
            <person name="Birren B."/>
        </authorList>
    </citation>
    <scope>NUCLEOTIDE SEQUENCE [LARGE SCALE GENOMIC DNA]</scope>
    <source>
        <strain evidence="1 2">CBS 114405</strain>
    </source>
</reference>